<feature type="compositionally biased region" description="Polar residues" evidence="1">
    <location>
        <begin position="516"/>
        <end position="531"/>
    </location>
</feature>
<dbReference type="OrthoDB" id="5597470at2759"/>
<feature type="compositionally biased region" description="Polar residues" evidence="1">
    <location>
        <begin position="75"/>
        <end position="94"/>
    </location>
</feature>
<evidence type="ECO:0000313" key="2">
    <source>
        <dbReference type="EMBL" id="KAJ2678208.1"/>
    </source>
</evidence>
<feature type="compositionally biased region" description="Basic and acidic residues" evidence="1">
    <location>
        <begin position="383"/>
        <end position="392"/>
    </location>
</feature>
<sequence length="574" mass="62567">MAMDFASANNKIASSAGIVTPSTSASSSPSFEANRDYALHSESQNNGEPWGLGIVLSNQRNADAGQNAGMAGLVTTHSPRYTTPTRSGPPSSLPATRPSKKRTNGNSKRSAATTGASGTAASFFQKLAASFTSFMSTTSDNDDRRHARPKSQIEDMLESYYISQGREVPGWVRSPPPDPQIDTETRQSILLTNPHNASATNISQQSMDPSRESSSKPGSSKSVFRSFARLNISKFTRQPFLGLHSPSAGTSDVQHFGNEDANGSTKNRAREKSHTPRLKYRRQMKQNTTGSDPNLRTSQTPGASSTPPVHVQLVESSDESLAEDNDSGFGSPLDIPSPIPGLQHSSESRLVESNNAGSGADVGSPDPMEMQSPKRYPTVSRIFGRDGRKQDNGSETPSASPSLNNHMQITAGFPTTRIQDRSQKITPKSPWLQYFSTGGKKSVHSSQAEPKETNPFDLLEQSSPKTPSLPQSEPEQIDSTQETQTKSMPLYPAWLKPTRAMHFLSPRRSKRGEAGETQTVSPTLETPSANVDLSDDWIQEEGQSRDEYLENKETEARPRVNKVMKLFKRKSVHM</sequence>
<accession>A0A9W8G3S4</accession>
<dbReference type="AlphaFoldDB" id="A0A9W8G3S4"/>
<evidence type="ECO:0000256" key="1">
    <source>
        <dbReference type="SAM" id="MobiDB-lite"/>
    </source>
</evidence>
<feature type="region of interest" description="Disordered" evidence="1">
    <location>
        <begin position="197"/>
        <end position="222"/>
    </location>
</feature>
<feature type="region of interest" description="Disordered" evidence="1">
    <location>
        <begin position="507"/>
        <end position="531"/>
    </location>
</feature>
<feature type="region of interest" description="Disordered" evidence="1">
    <location>
        <begin position="240"/>
        <end position="491"/>
    </location>
</feature>
<evidence type="ECO:0000313" key="3">
    <source>
        <dbReference type="Proteomes" id="UP001151518"/>
    </source>
</evidence>
<feature type="compositionally biased region" description="Polar residues" evidence="1">
    <location>
        <begin position="197"/>
        <end position="208"/>
    </location>
</feature>
<feature type="compositionally biased region" description="Polar residues" evidence="1">
    <location>
        <begin position="393"/>
        <end position="408"/>
    </location>
</feature>
<feature type="region of interest" description="Disordered" evidence="1">
    <location>
        <begin position="1"/>
        <end position="54"/>
    </location>
</feature>
<name>A0A9W8G3S4_9FUNG</name>
<proteinExistence type="predicted"/>
<feature type="compositionally biased region" description="Polar residues" evidence="1">
    <location>
        <begin position="285"/>
        <end position="307"/>
    </location>
</feature>
<reference evidence="2" key="1">
    <citation type="submission" date="2022-07" db="EMBL/GenBank/DDBJ databases">
        <title>Phylogenomic reconstructions and comparative analyses of Kickxellomycotina fungi.</title>
        <authorList>
            <person name="Reynolds N.K."/>
            <person name="Stajich J.E."/>
            <person name="Barry K."/>
            <person name="Grigoriev I.V."/>
            <person name="Crous P."/>
            <person name="Smith M.E."/>
        </authorList>
    </citation>
    <scope>NUCLEOTIDE SEQUENCE</scope>
    <source>
        <strain evidence="2">NRRL 3115</strain>
    </source>
</reference>
<feature type="compositionally biased region" description="Acidic residues" evidence="1">
    <location>
        <begin position="316"/>
        <end position="326"/>
    </location>
</feature>
<feature type="region of interest" description="Disordered" evidence="1">
    <location>
        <begin position="66"/>
        <end position="118"/>
    </location>
</feature>
<dbReference type="EMBL" id="JANBTW010000023">
    <property type="protein sequence ID" value="KAJ2678208.1"/>
    <property type="molecule type" value="Genomic_DNA"/>
</dbReference>
<organism evidence="2 3">
    <name type="scientific">Coemansia spiralis</name>
    <dbReference type="NCBI Taxonomy" id="417178"/>
    <lineage>
        <taxon>Eukaryota</taxon>
        <taxon>Fungi</taxon>
        <taxon>Fungi incertae sedis</taxon>
        <taxon>Zoopagomycota</taxon>
        <taxon>Kickxellomycotina</taxon>
        <taxon>Kickxellomycetes</taxon>
        <taxon>Kickxellales</taxon>
        <taxon>Kickxellaceae</taxon>
        <taxon>Coemansia</taxon>
    </lineage>
</organism>
<comment type="caution">
    <text evidence="2">The sequence shown here is derived from an EMBL/GenBank/DDBJ whole genome shotgun (WGS) entry which is preliminary data.</text>
</comment>
<protein>
    <submittedName>
        <fullName evidence="2">Uncharacterized protein</fullName>
    </submittedName>
</protein>
<gene>
    <name evidence="2" type="ORF">GGI25_002559</name>
</gene>
<feature type="compositionally biased region" description="Polar residues" evidence="1">
    <location>
        <begin position="460"/>
        <end position="487"/>
    </location>
</feature>
<dbReference type="Proteomes" id="UP001151518">
    <property type="component" value="Unassembled WGS sequence"/>
</dbReference>
<feature type="compositionally biased region" description="Low complexity" evidence="1">
    <location>
        <begin position="20"/>
        <end position="30"/>
    </location>
</feature>
<feature type="compositionally biased region" description="Basic residues" evidence="1">
    <location>
        <begin position="275"/>
        <end position="284"/>
    </location>
</feature>